<proteinExistence type="predicted"/>
<dbReference type="RefSeq" id="WP_099070430.1">
    <property type="nucleotide sequence ID" value="NZ_LAHD01000065.1"/>
</dbReference>
<accession>A0A9Q6EK95</accession>
<evidence type="ECO:0000313" key="2">
    <source>
        <dbReference type="Proteomes" id="UP000222310"/>
    </source>
</evidence>
<organism evidence="1 2">
    <name type="scientific">Nostoc linckia z8</name>
    <dbReference type="NCBI Taxonomy" id="1628746"/>
    <lineage>
        <taxon>Bacteria</taxon>
        <taxon>Bacillati</taxon>
        <taxon>Cyanobacteriota</taxon>
        <taxon>Cyanophyceae</taxon>
        <taxon>Nostocales</taxon>
        <taxon>Nostocaceae</taxon>
        <taxon>Nostoc</taxon>
    </lineage>
</organism>
<name>A0A9Q6EK95_NOSLI</name>
<dbReference type="EMBL" id="LAHD01000065">
    <property type="protein sequence ID" value="PHK01754.1"/>
    <property type="molecule type" value="Genomic_DNA"/>
</dbReference>
<comment type="caution">
    <text evidence="1">The sequence shown here is derived from an EMBL/GenBank/DDBJ whole genome shotgun (WGS) entry which is preliminary data.</text>
</comment>
<dbReference type="Proteomes" id="UP000222310">
    <property type="component" value="Unassembled WGS sequence"/>
</dbReference>
<protein>
    <submittedName>
        <fullName evidence="1">Uncharacterized protein</fullName>
    </submittedName>
</protein>
<dbReference type="GeneID" id="57094634"/>
<sequence length="412" mass="46778">MSANKGYTSISAGDWSELQTASGLTDEREAIAKFQAIEKYKEDCNCSFNIGIKPLYLDGEIDILINFLQNFIDTLPKAWELGLQRWLPFNQTPLQTKLNQVGASKIPRLMRVDFTSVAGTPQIFEIEHNPSGLGIITLFQKVWGCELTLAQHYRTHISDNIHVLLTQKDLDYYDARFFLQEMSGKPEQVYLLGELKPEFLQQNQLHFHRYFDPWKIEAEADSPLKANLQLLLQSWIENQIEIEPHPDILMSKLGLASIFSQTNIWQQAGLNFEIAQTIIPEIKLLSETLEEIPQRQKSVIKILTPDQSYGSRGVIVGSYQRAQKWINLVRELRANQTLAVVQRLVEHQKVTLPFIDDSGIIKEQELDVLYRAFFLRTDTGLNFAGGYYVGCAANTKGGKVSGVSGVRGPVFK</sequence>
<evidence type="ECO:0000313" key="1">
    <source>
        <dbReference type="EMBL" id="PHK01754.1"/>
    </source>
</evidence>
<gene>
    <name evidence="1" type="ORF">VF08_21070</name>
</gene>
<dbReference type="AlphaFoldDB" id="A0A9Q6EK95"/>
<reference evidence="1 2" key="1">
    <citation type="submission" date="2015-02" db="EMBL/GenBank/DDBJ databases">
        <title>Nostoc linckia genome annotation.</title>
        <authorList>
            <person name="Zhou Z."/>
        </authorList>
    </citation>
    <scope>NUCLEOTIDE SEQUENCE [LARGE SCALE GENOMIC DNA]</scope>
    <source>
        <strain evidence="2">z8</strain>
    </source>
</reference>